<protein>
    <submittedName>
        <fullName evidence="3">Polycystin cation channel protein</fullName>
    </submittedName>
</protein>
<feature type="compositionally biased region" description="Acidic residues" evidence="1">
    <location>
        <begin position="149"/>
        <end position="158"/>
    </location>
</feature>
<dbReference type="Gene3D" id="1.10.287.70">
    <property type="match status" value="1"/>
</dbReference>
<comment type="caution">
    <text evidence="3">The sequence shown here is derived from an EMBL/GenBank/DDBJ whole genome shotgun (WGS) entry which is preliminary data.</text>
</comment>
<keyword evidence="2" id="KW-0812">Transmembrane</keyword>
<feature type="non-terminal residue" evidence="3">
    <location>
        <position position="189"/>
    </location>
</feature>
<evidence type="ECO:0000256" key="2">
    <source>
        <dbReference type="SAM" id="Phobius"/>
    </source>
</evidence>
<organism evidence="3 4">
    <name type="scientific">Cystoisospora suis</name>
    <dbReference type="NCBI Taxonomy" id="483139"/>
    <lineage>
        <taxon>Eukaryota</taxon>
        <taxon>Sar</taxon>
        <taxon>Alveolata</taxon>
        <taxon>Apicomplexa</taxon>
        <taxon>Conoidasida</taxon>
        <taxon>Coccidia</taxon>
        <taxon>Eucoccidiorida</taxon>
        <taxon>Eimeriorina</taxon>
        <taxon>Sarcocystidae</taxon>
        <taxon>Cystoisospora</taxon>
    </lineage>
</organism>
<feature type="transmembrane region" description="Helical" evidence="2">
    <location>
        <begin position="20"/>
        <end position="42"/>
    </location>
</feature>
<evidence type="ECO:0000313" key="3">
    <source>
        <dbReference type="EMBL" id="PHJ15105.1"/>
    </source>
</evidence>
<keyword evidence="4" id="KW-1185">Reference proteome</keyword>
<proteinExistence type="predicted"/>
<accession>A0A2C6KF36</accession>
<keyword evidence="2" id="KW-0472">Membrane</keyword>
<dbReference type="AlphaFoldDB" id="A0A2C6KF36"/>
<dbReference type="RefSeq" id="XP_067916839.1">
    <property type="nucleotide sequence ID" value="XM_068071185.1"/>
</dbReference>
<dbReference type="OrthoDB" id="330982at2759"/>
<evidence type="ECO:0000256" key="1">
    <source>
        <dbReference type="SAM" id="MobiDB-lite"/>
    </source>
</evidence>
<reference evidence="3 4" key="1">
    <citation type="journal article" date="2017" name="Int. J. Parasitol.">
        <title>The genome of the protozoan parasite Cystoisospora suis and a reverse vaccinology approach to identify vaccine candidates.</title>
        <authorList>
            <person name="Palmieri N."/>
            <person name="Shrestha A."/>
            <person name="Ruttkowski B."/>
            <person name="Beck T."/>
            <person name="Vogl C."/>
            <person name="Tomley F."/>
            <person name="Blake D.P."/>
            <person name="Joachim A."/>
        </authorList>
    </citation>
    <scope>NUCLEOTIDE SEQUENCE [LARGE SCALE GENOMIC DNA]</scope>
    <source>
        <strain evidence="3 4">Wien I</strain>
    </source>
</reference>
<feature type="transmembrane region" description="Helical" evidence="2">
    <location>
        <begin position="54"/>
        <end position="79"/>
    </location>
</feature>
<name>A0A2C6KF36_9APIC</name>
<evidence type="ECO:0000313" key="4">
    <source>
        <dbReference type="Proteomes" id="UP000221165"/>
    </source>
</evidence>
<keyword evidence="2" id="KW-1133">Transmembrane helix</keyword>
<dbReference type="VEuPathDB" id="ToxoDB:CSUI_011084"/>
<sequence length="189" mass="22029">LFLLFLTAVFPSFLFRIFSFPFFACSLTSSAAFLLGGTVGNIDVYSIVKNHRVFAGLFFPPLFIVFTFVCFNVVVALFLKTYDYCADEVDRSLKRHPKREDEFRRTRLERWTRAIAVFYREFMTELFSTKARQKVVDIASESSKSSDKEEQEDEDEDDKLPQYPAWMWESIGMQNPYTAEGWIDPHAFG</sequence>
<dbReference type="Proteomes" id="UP000221165">
    <property type="component" value="Unassembled WGS sequence"/>
</dbReference>
<dbReference type="GeneID" id="94434396"/>
<dbReference type="EMBL" id="MIGC01009548">
    <property type="protein sequence ID" value="PHJ15105.1"/>
    <property type="molecule type" value="Genomic_DNA"/>
</dbReference>
<feature type="non-terminal residue" evidence="3">
    <location>
        <position position="1"/>
    </location>
</feature>
<gene>
    <name evidence="3" type="ORF">CSUI_011084</name>
</gene>
<feature type="region of interest" description="Disordered" evidence="1">
    <location>
        <begin position="140"/>
        <end position="162"/>
    </location>
</feature>